<gene>
    <name evidence="13" type="ORF">STHERMO_0567</name>
</gene>
<dbReference type="PROSITE" id="PS00371">
    <property type="entry name" value="PTS_EIIA_TYPE_1_HIS"/>
    <property type="match status" value="1"/>
</dbReference>
<evidence type="ECO:0000256" key="6">
    <source>
        <dbReference type="ARBA" id="ARBA00022683"/>
    </source>
</evidence>
<dbReference type="InterPro" id="IPR050890">
    <property type="entry name" value="PTS_EIIA_component"/>
</dbReference>
<dbReference type="Pfam" id="PF00358">
    <property type="entry name" value="PTS_EIIA_1"/>
    <property type="match status" value="1"/>
</dbReference>
<dbReference type="PROSITE" id="PS51093">
    <property type="entry name" value="PTS_EIIA_TYPE_1"/>
    <property type="match status" value="1"/>
</dbReference>
<protein>
    <submittedName>
        <fullName evidence="13">PTS system, beta-glucoside-specific IIB component</fullName>
        <ecNumber evidence="13">2.7.1.-</ecNumber>
    </submittedName>
</protein>
<comment type="subcellular location">
    <subcellularLocation>
        <location evidence="2">Cell membrane</location>
        <topology evidence="2">Multi-pass membrane protein</topology>
    </subcellularLocation>
    <subcellularLocation>
        <location evidence="1">Cytoplasm</location>
    </subcellularLocation>
</comment>
<keyword evidence="8" id="KW-0418">Kinase</keyword>
<evidence type="ECO:0000256" key="5">
    <source>
        <dbReference type="ARBA" id="ARBA00022679"/>
    </source>
</evidence>
<feature type="domain" description="PTS EIIA type-1" evidence="11">
    <location>
        <begin position="197"/>
        <end position="301"/>
    </location>
</feature>
<dbReference type="SUPFAM" id="SSF51261">
    <property type="entry name" value="Duplicated hybrid motif"/>
    <property type="match status" value="1"/>
</dbReference>
<name>A0A8D6XQ44_STRTR</name>
<evidence type="ECO:0000256" key="10">
    <source>
        <dbReference type="SAM" id="Phobius"/>
    </source>
</evidence>
<dbReference type="GO" id="GO:0005737">
    <property type="term" value="C:cytoplasm"/>
    <property type="evidence" value="ECO:0007669"/>
    <property type="project" value="UniProtKB-SubCell"/>
</dbReference>
<dbReference type="FunFam" id="2.70.70.10:FF:000001">
    <property type="entry name" value="PTS system glucose-specific IIA component"/>
    <property type="match status" value="1"/>
</dbReference>
<dbReference type="Proteomes" id="UP000509833">
    <property type="component" value="Chromosome"/>
</dbReference>
<dbReference type="InterPro" id="IPR001127">
    <property type="entry name" value="PTS_EIIA_1_perm"/>
</dbReference>
<dbReference type="GO" id="GO:0009401">
    <property type="term" value="P:phosphoenolpyruvate-dependent sugar phosphotransferase system"/>
    <property type="evidence" value="ECO:0007669"/>
    <property type="project" value="UniProtKB-KW"/>
</dbReference>
<dbReference type="AlphaFoldDB" id="A0A8D6XQ44"/>
<keyword evidence="9 10" id="KW-1133">Transmembrane helix</keyword>
<feature type="transmembrane region" description="Helical" evidence="10">
    <location>
        <begin position="56"/>
        <end position="75"/>
    </location>
</feature>
<evidence type="ECO:0000259" key="11">
    <source>
        <dbReference type="PROSITE" id="PS51093"/>
    </source>
</evidence>
<evidence type="ECO:0000256" key="4">
    <source>
        <dbReference type="ARBA" id="ARBA00022597"/>
    </source>
</evidence>
<organism evidence="13 14">
    <name type="scientific">Streptococcus thermophilus</name>
    <dbReference type="NCBI Taxonomy" id="1308"/>
    <lineage>
        <taxon>Bacteria</taxon>
        <taxon>Bacillati</taxon>
        <taxon>Bacillota</taxon>
        <taxon>Bacilli</taxon>
        <taxon>Lactobacillales</taxon>
        <taxon>Streptococcaceae</taxon>
        <taxon>Streptococcus</taxon>
    </lineage>
</organism>
<evidence type="ECO:0000256" key="9">
    <source>
        <dbReference type="ARBA" id="ARBA00022989"/>
    </source>
</evidence>
<reference evidence="13 14" key="1">
    <citation type="submission" date="2020-06" db="EMBL/GenBank/DDBJ databases">
        <authorList>
            <person name="Chuat V."/>
        </authorList>
    </citation>
    <scope>NUCLEOTIDE SEQUENCE [LARGE SCALE GENOMIC DNA]</scope>
    <source>
        <strain evidence="13">STH_CIRM_336</strain>
    </source>
</reference>
<keyword evidence="4" id="KW-0762">Sugar transport</keyword>
<sequence>MFGMHWALIPLAILDVATNGSSSILSAALLPCFTKTGVLGAIMLKTKEEKVRTISMPAFVSSIFGVIEPAIYGVTLSMKTLFYISCGVSGLMGAAMLALDIKMYSTGGLGVFVFPSLIGPDGSLTKVIFAILIAVLGGVLDFLIQLFVRVPNLYSGCEVAKADGKADEAASAPKEIQQEIISSPIIENIVPLDRVPDQVFASGSMDKGIAIDPTDGVVVARAKATVNLVFPTGHAIGLTTENGAELLIHIGMDTISFAGKGFKTYVEAGDVVEAGQELIEFDLATIRDAKLPVITTVIVTNTADFDDILTTK</sequence>
<evidence type="ECO:0000256" key="2">
    <source>
        <dbReference type="ARBA" id="ARBA00004651"/>
    </source>
</evidence>
<evidence type="ECO:0000256" key="7">
    <source>
        <dbReference type="ARBA" id="ARBA00022692"/>
    </source>
</evidence>
<dbReference type="NCBIfam" id="TIGR00830">
    <property type="entry name" value="PTBA"/>
    <property type="match status" value="1"/>
</dbReference>
<evidence type="ECO:0000256" key="1">
    <source>
        <dbReference type="ARBA" id="ARBA00004496"/>
    </source>
</evidence>
<keyword evidence="5 13" id="KW-0808">Transferase</keyword>
<dbReference type="GO" id="GO:0016301">
    <property type="term" value="F:kinase activity"/>
    <property type="evidence" value="ECO:0007669"/>
    <property type="project" value="UniProtKB-KW"/>
</dbReference>
<evidence type="ECO:0000313" key="13">
    <source>
        <dbReference type="EMBL" id="CAD0136643.1"/>
    </source>
</evidence>
<keyword evidence="7 10" id="KW-0812">Transmembrane</keyword>
<dbReference type="InterPro" id="IPR013013">
    <property type="entry name" value="PTS_EIIC_1"/>
</dbReference>
<feature type="transmembrane region" description="Helical" evidence="10">
    <location>
        <begin position="24"/>
        <end position="44"/>
    </location>
</feature>
<keyword evidence="3" id="KW-0813">Transport</keyword>
<keyword evidence="6" id="KW-0598">Phosphotransferase system</keyword>
<feature type="domain" description="PTS EIIC type-1" evidence="12">
    <location>
        <begin position="1"/>
        <end position="161"/>
    </location>
</feature>
<evidence type="ECO:0000313" key="14">
    <source>
        <dbReference type="Proteomes" id="UP000509833"/>
    </source>
</evidence>
<evidence type="ECO:0000256" key="3">
    <source>
        <dbReference type="ARBA" id="ARBA00022448"/>
    </source>
</evidence>
<evidence type="ECO:0000259" key="12">
    <source>
        <dbReference type="PROSITE" id="PS51103"/>
    </source>
</evidence>
<evidence type="ECO:0000256" key="8">
    <source>
        <dbReference type="ARBA" id="ARBA00022777"/>
    </source>
</evidence>
<dbReference type="PANTHER" id="PTHR45008">
    <property type="entry name" value="PTS SYSTEM GLUCOSE-SPECIFIC EIIA COMPONENT"/>
    <property type="match status" value="1"/>
</dbReference>
<dbReference type="EC" id="2.7.1.-" evidence="13"/>
<proteinExistence type="predicted"/>
<feature type="transmembrane region" description="Helical" evidence="10">
    <location>
        <begin position="127"/>
        <end position="148"/>
    </location>
</feature>
<dbReference type="PROSITE" id="PS51103">
    <property type="entry name" value="PTS_EIIC_TYPE_1"/>
    <property type="match status" value="1"/>
</dbReference>
<dbReference type="PANTHER" id="PTHR45008:SF1">
    <property type="entry name" value="PTS SYSTEM GLUCOSE-SPECIFIC EIIA COMPONENT"/>
    <property type="match status" value="1"/>
</dbReference>
<accession>A0A8D6XQ44</accession>
<dbReference type="GO" id="GO:0005886">
    <property type="term" value="C:plasma membrane"/>
    <property type="evidence" value="ECO:0007669"/>
    <property type="project" value="UniProtKB-SubCell"/>
</dbReference>
<dbReference type="EMBL" id="LR822017">
    <property type="protein sequence ID" value="CAD0136643.1"/>
    <property type="molecule type" value="Genomic_DNA"/>
</dbReference>
<dbReference type="InterPro" id="IPR011055">
    <property type="entry name" value="Dup_hybrid_motif"/>
</dbReference>
<dbReference type="Gene3D" id="2.70.70.10">
    <property type="entry name" value="Glucose Permease (Domain IIA)"/>
    <property type="match status" value="1"/>
</dbReference>
<keyword evidence="10" id="KW-0472">Membrane</keyword>